<dbReference type="GO" id="GO:0043190">
    <property type="term" value="C:ATP-binding cassette (ABC) transporter complex"/>
    <property type="evidence" value="ECO:0007669"/>
    <property type="project" value="InterPro"/>
</dbReference>
<dbReference type="SUPFAM" id="SSF53850">
    <property type="entry name" value="Periplasmic binding protein-like II"/>
    <property type="match status" value="1"/>
</dbReference>
<feature type="signal peptide" evidence="4">
    <location>
        <begin position="1"/>
        <end position="19"/>
    </location>
</feature>
<evidence type="ECO:0000256" key="4">
    <source>
        <dbReference type="SAM" id="SignalP"/>
    </source>
</evidence>
<keyword evidence="3 4" id="KW-0732">Signal</keyword>
<feature type="domain" description="Solute-binding protein family 5" evidence="5">
    <location>
        <begin position="86"/>
        <end position="457"/>
    </location>
</feature>
<dbReference type="GO" id="GO:1904680">
    <property type="term" value="F:peptide transmembrane transporter activity"/>
    <property type="evidence" value="ECO:0007669"/>
    <property type="project" value="TreeGrafter"/>
</dbReference>
<evidence type="ECO:0000256" key="3">
    <source>
        <dbReference type="ARBA" id="ARBA00022729"/>
    </source>
</evidence>
<dbReference type="GO" id="GO:0015833">
    <property type="term" value="P:peptide transport"/>
    <property type="evidence" value="ECO:0007669"/>
    <property type="project" value="TreeGrafter"/>
</dbReference>
<dbReference type="Proteomes" id="UP000600547">
    <property type="component" value="Unassembled WGS sequence"/>
</dbReference>
<dbReference type="EMBL" id="BMQG01000002">
    <property type="protein sequence ID" value="GGM32774.1"/>
    <property type="molecule type" value="Genomic_DNA"/>
</dbReference>
<dbReference type="CDD" id="cd08500">
    <property type="entry name" value="PBP2_NikA_DppA_OppA_like_4"/>
    <property type="match status" value="1"/>
</dbReference>
<comment type="similarity">
    <text evidence="1">Belongs to the bacterial solute-binding protein 5 family.</text>
</comment>
<name>A0A8H9L6V2_9DEIO</name>
<dbReference type="Gene3D" id="3.10.105.10">
    <property type="entry name" value="Dipeptide-binding Protein, Domain 3"/>
    <property type="match status" value="1"/>
</dbReference>
<dbReference type="Gene3D" id="3.40.190.10">
    <property type="entry name" value="Periplasmic binding protein-like II"/>
    <property type="match status" value="1"/>
</dbReference>
<evidence type="ECO:0000256" key="2">
    <source>
        <dbReference type="ARBA" id="ARBA00022448"/>
    </source>
</evidence>
<dbReference type="InterPro" id="IPR030678">
    <property type="entry name" value="Peptide/Ni-bd"/>
</dbReference>
<organism evidence="6 7">
    <name type="scientific">Deinococcus arenae</name>
    <dbReference type="NCBI Taxonomy" id="1452751"/>
    <lineage>
        <taxon>Bacteria</taxon>
        <taxon>Thermotogati</taxon>
        <taxon>Deinococcota</taxon>
        <taxon>Deinococci</taxon>
        <taxon>Deinococcales</taxon>
        <taxon>Deinococcaceae</taxon>
        <taxon>Deinococcus</taxon>
    </lineage>
</organism>
<gene>
    <name evidence="6" type="ORF">GCM10008956_06240</name>
</gene>
<dbReference type="GO" id="GO:0042597">
    <property type="term" value="C:periplasmic space"/>
    <property type="evidence" value="ECO:0007669"/>
    <property type="project" value="UniProtKB-ARBA"/>
</dbReference>
<sequence length="597" mass="65631">MKKALFLMTALALTSAASAAPFVYPASWTSNKASDVKTGGTLRTVNLQDFKTLNPFVTAESPSLVGSGGTLNAGSLLTQDPITDDYIPYMAEKYTQSADKRTFTFDIRSGMKWSDGKPIIADDWITSYTLHSNKDIGSNSYDSFFINDQPIKVSKVDNNTIRVVFPKPDVTALEFLTGFEPEPTHVFMPVFKAKGAQGIKDMWTISTSPSDIVTSGPFMLDRYVRGERALLKKNPYFGEWNKDSAGKSLPYMDGVQINIVADANAQLTQFLAGNADVYSPGNRDQLAQVKAAIDGKKIDANLIANASARASSDFMVFNMDDSATFKTKLFSNVKFRQAMSMLINRDAMVDLTLGGLGQPTYTGVYPVYKDWIPSGLDKYKFNPTAAAKLLAEIGFTKKGADGILVDKAGNKAEFTLITNAENTRRQGFAKIIQDEAKKVGVKVNTSFIAFNQMTALLDARDNFGRRNFEAIIIGLTGGGKVFPVSGPNVIECKDLPEGGNLHMFNQSSKCRFPFETQTINLYWKGRAEFNLAARKAIAGQIQKIEADNQPYIQLAAQTVHFSWTNRTQGELPRAAVNSLNASTLFGPRLLEMTWINR</sequence>
<dbReference type="AlphaFoldDB" id="A0A8H9L6V2"/>
<feature type="chain" id="PRO_5034230749" evidence="4">
    <location>
        <begin position="20"/>
        <end position="597"/>
    </location>
</feature>
<dbReference type="Gene3D" id="3.90.76.10">
    <property type="entry name" value="Dipeptide-binding Protein, Domain 1"/>
    <property type="match status" value="1"/>
</dbReference>
<keyword evidence="7" id="KW-1185">Reference proteome</keyword>
<protein>
    <submittedName>
        <fullName evidence="6">Putative ABC transporter-binding protein</fullName>
    </submittedName>
</protein>
<dbReference type="FunFam" id="3.10.105.10:FF:000006">
    <property type="entry name" value="Peptide ABC transporter substrate-binding protein"/>
    <property type="match status" value="1"/>
</dbReference>
<proteinExistence type="inferred from homology"/>
<dbReference type="PANTHER" id="PTHR30290">
    <property type="entry name" value="PERIPLASMIC BINDING COMPONENT OF ABC TRANSPORTER"/>
    <property type="match status" value="1"/>
</dbReference>
<reference evidence="7" key="1">
    <citation type="journal article" date="2019" name="Int. J. Syst. Evol. Microbiol.">
        <title>The Global Catalogue of Microorganisms (GCM) 10K type strain sequencing project: providing services to taxonomists for standard genome sequencing and annotation.</title>
        <authorList>
            <consortium name="The Broad Institute Genomics Platform"/>
            <consortium name="The Broad Institute Genome Sequencing Center for Infectious Disease"/>
            <person name="Wu L."/>
            <person name="Ma J."/>
        </authorList>
    </citation>
    <scope>NUCLEOTIDE SEQUENCE [LARGE SCALE GENOMIC DNA]</scope>
    <source>
        <strain evidence="7">JCM 31047</strain>
    </source>
</reference>
<comment type="caution">
    <text evidence="6">The sequence shown here is derived from an EMBL/GenBank/DDBJ whole genome shotgun (WGS) entry which is preliminary data.</text>
</comment>
<evidence type="ECO:0000313" key="6">
    <source>
        <dbReference type="EMBL" id="GGM32774.1"/>
    </source>
</evidence>
<dbReference type="RefSeq" id="WP_162393688.1">
    <property type="nucleotide sequence ID" value="NZ_BMQG01000002.1"/>
</dbReference>
<accession>A0A8H9L6V2</accession>
<dbReference type="Pfam" id="PF00496">
    <property type="entry name" value="SBP_bac_5"/>
    <property type="match status" value="1"/>
</dbReference>
<evidence type="ECO:0000259" key="5">
    <source>
        <dbReference type="Pfam" id="PF00496"/>
    </source>
</evidence>
<keyword evidence="2" id="KW-0813">Transport</keyword>
<dbReference type="InterPro" id="IPR000914">
    <property type="entry name" value="SBP_5_dom"/>
</dbReference>
<evidence type="ECO:0000256" key="1">
    <source>
        <dbReference type="ARBA" id="ARBA00005695"/>
    </source>
</evidence>
<evidence type="ECO:0000313" key="7">
    <source>
        <dbReference type="Proteomes" id="UP000600547"/>
    </source>
</evidence>
<dbReference type="PANTHER" id="PTHR30290:SF9">
    <property type="entry name" value="OLIGOPEPTIDE-BINDING PROTEIN APPA"/>
    <property type="match status" value="1"/>
</dbReference>
<dbReference type="PIRSF" id="PIRSF002741">
    <property type="entry name" value="MppA"/>
    <property type="match status" value="1"/>
</dbReference>
<dbReference type="InterPro" id="IPR039424">
    <property type="entry name" value="SBP_5"/>
</dbReference>